<sequence length="417" mass="43525">MSVSTFVIAGGGLAGARAAESLRAEGFGGRLILVAGEDEFPYLRPPLSKAYLAGSVDRASVDVHVPGWYADQEIEVLRGRPAAGLELDTHRLTITDGRTLHYDKLLLATGASPRRFAGPGADLAGVHHLRTVTESERLRAELEGGGRRVVVVGAGWIGLEVAAAARGHGNAVTVLGRGRVPLGSAVGDQVGAVFAGLHRDNGVDLRMGMAVAELTGRSGRVAGVLLAGGEVVPADVVVVGIGALPEDGLARAAGLHVDDGIVVDAAFRTTDPDVYATGDVASVYHPVLGHHFRVEHWANAENAGAAAGRSMLDHAVSYDAIPYFSTDQFGLGMEYSGYGALARKTDVVFRGDRARRAFVAFWLADGRVVAGMNVNVRDVNETVQAIIRSGLRFDPHLLGNESIALEGVLAAAADQGN</sequence>
<keyword evidence="8" id="KW-1185">Reference proteome</keyword>
<dbReference type="EMBL" id="SOHH01000066">
    <property type="protein sequence ID" value="TFD76913.1"/>
    <property type="molecule type" value="Genomic_DNA"/>
</dbReference>
<dbReference type="PRINTS" id="PR00368">
    <property type="entry name" value="FADPNR"/>
</dbReference>
<evidence type="ECO:0000256" key="2">
    <source>
        <dbReference type="ARBA" id="ARBA00022630"/>
    </source>
</evidence>
<name>A0A4R9B6A4_9MICO</name>
<evidence type="ECO:0000256" key="3">
    <source>
        <dbReference type="ARBA" id="ARBA00022827"/>
    </source>
</evidence>
<proteinExistence type="predicted"/>
<dbReference type="InterPro" id="IPR036188">
    <property type="entry name" value="FAD/NAD-bd_sf"/>
</dbReference>
<keyword evidence="3" id="KW-0274">FAD</keyword>
<dbReference type="GO" id="GO:0005737">
    <property type="term" value="C:cytoplasm"/>
    <property type="evidence" value="ECO:0007669"/>
    <property type="project" value="TreeGrafter"/>
</dbReference>
<comment type="caution">
    <text evidence="7">The sequence shown here is derived from an EMBL/GenBank/DDBJ whole genome shotgun (WGS) entry which is preliminary data.</text>
</comment>
<evidence type="ECO:0000313" key="8">
    <source>
        <dbReference type="Proteomes" id="UP000298313"/>
    </source>
</evidence>
<evidence type="ECO:0000259" key="6">
    <source>
        <dbReference type="Pfam" id="PF14759"/>
    </source>
</evidence>
<organism evidence="7 8">
    <name type="scientific">Cryobacterium fucosi</name>
    <dbReference type="NCBI Taxonomy" id="1259157"/>
    <lineage>
        <taxon>Bacteria</taxon>
        <taxon>Bacillati</taxon>
        <taxon>Actinomycetota</taxon>
        <taxon>Actinomycetes</taxon>
        <taxon>Micrococcales</taxon>
        <taxon>Microbacteriaceae</taxon>
        <taxon>Cryobacterium</taxon>
    </lineage>
</organism>
<dbReference type="GO" id="GO:0016651">
    <property type="term" value="F:oxidoreductase activity, acting on NAD(P)H"/>
    <property type="evidence" value="ECO:0007669"/>
    <property type="project" value="TreeGrafter"/>
</dbReference>
<dbReference type="RefSeq" id="WP_134523762.1">
    <property type="nucleotide sequence ID" value="NZ_SOHH01000066.1"/>
</dbReference>
<dbReference type="InterPro" id="IPR028202">
    <property type="entry name" value="Reductase_C"/>
</dbReference>
<dbReference type="Pfam" id="PF14759">
    <property type="entry name" value="Reductase_C"/>
    <property type="match status" value="1"/>
</dbReference>
<keyword evidence="2" id="KW-0285">Flavoprotein</keyword>
<dbReference type="SUPFAM" id="SSF51905">
    <property type="entry name" value="FAD/NAD(P)-binding domain"/>
    <property type="match status" value="2"/>
</dbReference>
<accession>A0A4R9B6A4</accession>
<evidence type="ECO:0000259" key="5">
    <source>
        <dbReference type="Pfam" id="PF07992"/>
    </source>
</evidence>
<keyword evidence="4" id="KW-0560">Oxidoreductase</keyword>
<dbReference type="Gene3D" id="3.50.50.60">
    <property type="entry name" value="FAD/NAD(P)-binding domain"/>
    <property type="match status" value="2"/>
</dbReference>
<dbReference type="Pfam" id="PF07992">
    <property type="entry name" value="Pyr_redox_2"/>
    <property type="match status" value="1"/>
</dbReference>
<dbReference type="InterPro" id="IPR023753">
    <property type="entry name" value="FAD/NAD-binding_dom"/>
</dbReference>
<reference evidence="7 8" key="1">
    <citation type="submission" date="2019-03" db="EMBL/GenBank/DDBJ databases">
        <title>Genomics of glacier-inhabiting Cryobacterium strains.</title>
        <authorList>
            <person name="Liu Q."/>
            <person name="Xin Y.-H."/>
        </authorList>
    </citation>
    <scope>NUCLEOTIDE SEQUENCE [LARGE SCALE GENOMIC DNA]</scope>
    <source>
        <strain evidence="7 8">Hh4</strain>
    </source>
</reference>
<gene>
    <name evidence="7" type="ORF">E3T48_09175</name>
</gene>
<dbReference type="PRINTS" id="PR00411">
    <property type="entry name" value="PNDRDTASEI"/>
</dbReference>
<dbReference type="InterPro" id="IPR050446">
    <property type="entry name" value="FAD-oxidoreductase/Apoptosis"/>
</dbReference>
<evidence type="ECO:0000313" key="7">
    <source>
        <dbReference type="EMBL" id="TFD76913.1"/>
    </source>
</evidence>
<dbReference type="AlphaFoldDB" id="A0A4R9B6A4"/>
<dbReference type="Proteomes" id="UP000298313">
    <property type="component" value="Unassembled WGS sequence"/>
</dbReference>
<comment type="cofactor">
    <cofactor evidence="1">
        <name>FAD</name>
        <dbReference type="ChEBI" id="CHEBI:57692"/>
    </cofactor>
</comment>
<dbReference type="OrthoDB" id="1145at2"/>
<dbReference type="PANTHER" id="PTHR43557">
    <property type="entry name" value="APOPTOSIS-INDUCING FACTOR 1"/>
    <property type="match status" value="1"/>
</dbReference>
<dbReference type="InterPro" id="IPR016156">
    <property type="entry name" value="FAD/NAD-linked_Rdtase_dimer_sf"/>
</dbReference>
<feature type="domain" description="FAD/NAD(P)-binding" evidence="5">
    <location>
        <begin position="6"/>
        <end position="304"/>
    </location>
</feature>
<feature type="domain" description="Reductase C-terminal" evidence="6">
    <location>
        <begin position="323"/>
        <end position="406"/>
    </location>
</feature>
<dbReference type="PANTHER" id="PTHR43557:SF2">
    <property type="entry name" value="RIESKE DOMAIN-CONTAINING PROTEIN-RELATED"/>
    <property type="match status" value="1"/>
</dbReference>
<dbReference type="SUPFAM" id="SSF55424">
    <property type="entry name" value="FAD/NAD-linked reductases, dimerisation (C-terminal) domain"/>
    <property type="match status" value="1"/>
</dbReference>
<dbReference type="Gene3D" id="3.30.390.30">
    <property type="match status" value="1"/>
</dbReference>
<evidence type="ECO:0000256" key="4">
    <source>
        <dbReference type="ARBA" id="ARBA00023002"/>
    </source>
</evidence>
<protein>
    <submittedName>
        <fullName evidence="7">NAD(P)/FAD-dependent oxidoreductase</fullName>
    </submittedName>
</protein>
<evidence type="ECO:0000256" key="1">
    <source>
        <dbReference type="ARBA" id="ARBA00001974"/>
    </source>
</evidence>